<dbReference type="AlphaFoldDB" id="A0A418IK69"/>
<gene>
    <name evidence="9" type="ORF">BU097_13410</name>
</gene>
<comment type="similarity">
    <text evidence="2">Belongs to the short-chain dehydrogenases/reductases (SDR) family.</text>
</comment>
<dbReference type="InterPro" id="IPR020904">
    <property type="entry name" value="Sc_DH/Rdtase_CS"/>
</dbReference>
<keyword evidence="5" id="KW-0560">Oxidoreductase</keyword>
<name>A0A418IK69_STAXY</name>
<evidence type="ECO:0000256" key="3">
    <source>
        <dbReference type="ARBA" id="ARBA00012848"/>
    </source>
</evidence>
<sequence>MPNLKNKVVLITGANRGQGKSITEHLDFLGAKIAVGSRNFQDAISVSQSLTNKSIPIKLDITKEEDWKKAVNTILEEFGQIDILVNNAGVYQRQSFLESTLEEYEKLINVNQIGIFLGMKNVANQMKNQQQGSIINTVSISSFSPINQSSLYASTKAAVTTMSKAAAIELGDYGIRVNMVHPGGVDTGMFSESKGGNSFYDSIPLHRIGKPIDIAKAIAFFASDESSYCTGTELVVDGGMTLGTDA</sequence>
<dbReference type="Gene3D" id="3.40.50.720">
    <property type="entry name" value="NAD(P)-binding Rossmann-like Domain"/>
    <property type="match status" value="1"/>
</dbReference>
<evidence type="ECO:0000256" key="6">
    <source>
        <dbReference type="ARBA" id="ARBA00029989"/>
    </source>
</evidence>
<dbReference type="InterPro" id="IPR002347">
    <property type="entry name" value="SDR_fam"/>
</dbReference>
<dbReference type="RefSeq" id="WP_107552601.1">
    <property type="nucleotide sequence ID" value="NZ_PZES01000194.1"/>
</dbReference>
<dbReference type="SUPFAM" id="SSF51735">
    <property type="entry name" value="NAD(P)-binding Rossmann-fold domains"/>
    <property type="match status" value="1"/>
</dbReference>
<dbReference type="InterPro" id="IPR036291">
    <property type="entry name" value="NAD(P)-bd_dom_sf"/>
</dbReference>
<dbReference type="PANTHER" id="PTHR24321">
    <property type="entry name" value="DEHYDROGENASES, SHORT CHAIN"/>
    <property type="match status" value="1"/>
</dbReference>
<dbReference type="PROSITE" id="PS00061">
    <property type="entry name" value="ADH_SHORT"/>
    <property type="match status" value="1"/>
</dbReference>
<organism evidence="9 10">
    <name type="scientific">Staphylococcus xylosus</name>
    <dbReference type="NCBI Taxonomy" id="1288"/>
    <lineage>
        <taxon>Bacteria</taxon>
        <taxon>Bacillati</taxon>
        <taxon>Bacillota</taxon>
        <taxon>Bacilli</taxon>
        <taxon>Bacillales</taxon>
        <taxon>Staphylococcaceae</taxon>
        <taxon>Staphylococcus</taxon>
    </lineage>
</organism>
<dbReference type="PANTHER" id="PTHR24321:SF8">
    <property type="entry name" value="ESTRADIOL 17-BETA-DEHYDROGENASE 8-RELATED"/>
    <property type="match status" value="1"/>
</dbReference>
<comment type="caution">
    <text evidence="9">The sequence shown here is derived from an EMBL/GenBank/DDBJ whole genome shotgun (WGS) entry which is preliminary data.</text>
</comment>
<evidence type="ECO:0000256" key="7">
    <source>
        <dbReference type="ARBA" id="ARBA00031758"/>
    </source>
</evidence>
<evidence type="ECO:0000256" key="1">
    <source>
        <dbReference type="ARBA" id="ARBA00003200"/>
    </source>
</evidence>
<dbReference type="FunFam" id="3.40.50.720:FF:000084">
    <property type="entry name" value="Short-chain dehydrogenase reductase"/>
    <property type="match status" value="1"/>
</dbReference>
<evidence type="ECO:0000256" key="4">
    <source>
        <dbReference type="ARBA" id="ARBA00016110"/>
    </source>
</evidence>
<dbReference type="NCBIfam" id="NF005559">
    <property type="entry name" value="PRK07231.1"/>
    <property type="match status" value="1"/>
</dbReference>
<dbReference type="GO" id="GO:0052588">
    <property type="term" value="F:diacetyl reductase ((S)-acetoin forming) (NAD+) activity"/>
    <property type="evidence" value="ECO:0007669"/>
    <property type="project" value="UniProtKB-EC"/>
</dbReference>
<evidence type="ECO:0000256" key="5">
    <source>
        <dbReference type="ARBA" id="ARBA00023002"/>
    </source>
</evidence>
<dbReference type="OrthoDB" id="9803333at2"/>
<dbReference type="CDD" id="cd05233">
    <property type="entry name" value="SDR_c"/>
    <property type="match status" value="1"/>
</dbReference>
<keyword evidence="10" id="KW-1185">Reference proteome</keyword>
<comment type="catalytic activity">
    <reaction evidence="8">
        <text>(S)-acetoin + NAD(+) = diacetyl + NADH + H(+)</text>
        <dbReference type="Rhea" id="RHEA:27286"/>
        <dbReference type="ChEBI" id="CHEBI:15378"/>
        <dbReference type="ChEBI" id="CHEBI:15687"/>
        <dbReference type="ChEBI" id="CHEBI:16583"/>
        <dbReference type="ChEBI" id="CHEBI:57540"/>
        <dbReference type="ChEBI" id="CHEBI:57945"/>
        <dbReference type="EC" id="1.1.1.304"/>
    </reaction>
</comment>
<evidence type="ECO:0000313" key="10">
    <source>
        <dbReference type="Proteomes" id="UP000285567"/>
    </source>
</evidence>
<reference evidence="9 10" key="1">
    <citation type="journal article" date="2016" name="Front. Microbiol.">
        <title>Comprehensive Phylogenetic Analysis of Bovine Non-aureus Staphylococci Species Based on Whole-Genome Sequencing.</title>
        <authorList>
            <person name="Naushad S."/>
            <person name="Barkema H.W."/>
            <person name="Luby C."/>
            <person name="Condas L.A."/>
            <person name="Nobrega D.B."/>
            <person name="Carson D.A."/>
            <person name="De Buck J."/>
        </authorList>
    </citation>
    <scope>NUCLEOTIDE SEQUENCE [LARGE SCALE GENOMIC DNA]</scope>
    <source>
        <strain evidence="9 10">SNUC 102</strain>
    </source>
</reference>
<dbReference type="EC" id="1.1.1.304" evidence="3"/>
<dbReference type="Proteomes" id="UP000285567">
    <property type="component" value="Unassembled WGS sequence"/>
</dbReference>
<dbReference type="EMBL" id="QXUL01000099">
    <property type="protein sequence ID" value="RIN07558.1"/>
    <property type="molecule type" value="Genomic_DNA"/>
</dbReference>
<proteinExistence type="inferred from homology"/>
<evidence type="ECO:0000313" key="9">
    <source>
        <dbReference type="EMBL" id="RIN07558.1"/>
    </source>
</evidence>
<dbReference type="GO" id="GO:0008206">
    <property type="term" value="P:bile acid metabolic process"/>
    <property type="evidence" value="ECO:0007669"/>
    <property type="project" value="UniProtKB-ARBA"/>
</dbReference>
<evidence type="ECO:0000256" key="8">
    <source>
        <dbReference type="ARBA" id="ARBA00047315"/>
    </source>
</evidence>
<dbReference type="PRINTS" id="PR00081">
    <property type="entry name" value="GDHRDH"/>
</dbReference>
<accession>A0A418IK69</accession>
<comment type="function">
    <text evidence="1">Catalyzes the irreversible reduction of 2,3-butanediol to (S)-acetoin in the presence of NADH.</text>
</comment>
<dbReference type="PRINTS" id="PR00080">
    <property type="entry name" value="SDRFAMILY"/>
</dbReference>
<dbReference type="Pfam" id="PF13561">
    <property type="entry name" value="adh_short_C2"/>
    <property type="match status" value="1"/>
</dbReference>
<evidence type="ECO:0000256" key="2">
    <source>
        <dbReference type="ARBA" id="ARBA00006484"/>
    </source>
</evidence>
<protein>
    <recommendedName>
        <fullName evidence="4">Diacetyl reductase [(S)-acetoin forming]</fullName>
        <ecNumber evidence="3">1.1.1.304</ecNumber>
    </recommendedName>
    <alternativeName>
        <fullName evidence="6">Acetoin(diacetyl) reductase</fullName>
    </alternativeName>
    <alternativeName>
        <fullName evidence="7">Meso-2,3-butanediol dehydrogenase</fullName>
    </alternativeName>
</protein>